<dbReference type="CDD" id="cd07989">
    <property type="entry name" value="LPLAT_AGPAT-like"/>
    <property type="match status" value="1"/>
</dbReference>
<protein>
    <submittedName>
        <fullName evidence="6">1-acyl-sn-glycerol-3-phosphate acyltransferase</fullName>
        <ecNumber evidence="6">2.3.1.51</ecNumber>
    </submittedName>
</protein>
<evidence type="ECO:0000256" key="1">
    <source>
        <dbReference type="ARBA" id="ARBA00005189"/>
    </source>
</evidence>
<evidence type="ECO:0000313" key="6">
    <source>
        <dbReference type="EMBL" id="NYH94848.1"/>
    </source>
</evidence>
<dbReference type="SUPFAM" id="SSF69593">
    <property type="entry name" value="Glycerol-3-phosphate (1)-acyltransferase"/>
    <property type="match status" value="1"/>
</dbReference>
<dbReference type="InterPro" id="IPR002123">
    <property type="entry name" value="Plipid/glycerol_acylTrfase"/>
</dbReference>
<dbReference type="AlphaFoldDB" id="A0A7Z0BU64"/>
<dbReference type="PANTHER" id="PTHR10434:SF66">
    <property type="entry name" value="PHOSPHOLIPID_GLYCEROL ACYLTRANSFERASE DOMAIN-CONTAINING PROTEIN"/>
    <property type="match status" value="1"/>
</dbReference>
<keyword evidence="3 6" id="KW-0012">Acyltransferase</keyword>
<feature type="domain" description="Phospholipid/glycerol acyltransferase" evidence="5">
    <location>
        <begin position="73"/>
        <end position="187"/>
    </location>
</feature>
<evidence type="ECO:0000256" key="4">
    <source>
        <dbReference type="SAM" id="Phobius"/>
    </source>
</evidence>
<dbReference type="GO" id="GO:0006654">
    <property type="term" value="P:phosphatidic acid biosynthetic process"/>
    <property type="evidence" value="ECO:0007669"/>
    <property type="project" value="TreeGrafter"/>
</dbReference>
<dbReference type="PANTHER" id="PTHR10434">
    <property type="entry name" value="1-ACYL-SN-GLYCEROL-3-PHOSPHATE ACYLTRANSFERASE"/>
    <property type="match status" value="1"/>
</dbReference>
<reference evidence="6 7" key="1">
    <citation type="submission" date="2020-07" db="EMBL/GenBank/DDBJ databases">
        <title>Genomic Encyclopedia of Type Strains, Phase IV (KMG-IV): sequencing the most valuable type-strain genomes for metagenomic binning, comparative biology and taxonomic classification.</title>
        <authorList>
            <person name="Goeker M."/>
        </authorList>
    </citation>
    <scope>NUCLEOTIDE SEQUENCE [LARGE SCALE GENOMIC DNA]</scope>
    <source>
        <strain evidence="6 7">DSM 29043</strain>
    </source>
</reference>
<keyword evidence="4" id="KW-0472">Membrane</keyword>
<evidence type="ECO:0000313" key="7">
    <source>
        <dbReference type="Proteomes" id="UP000522081"/>
    </source>
</evidence>
<feature type="transmembrane region" description="Helical" evidence="4">
    <location>
        <begin position="12"/>
        <end position="32"/>
    </location>
</feature>
<keyword evidence="2 6" id="KW-0808">Transferase</keyword>
<keyword evidence="4" id="KW-0812">Transmembrane</keyword>
<comment type="pathway">
    <text evidence="1">Lipid metabolism.</text>
</comment>
<organism evidence="6 7">
    <name type="scientific">Novosphingobium marinum</name>
    <dbReference type="NCBI Taxonomy" id="1514948"/>
    <lineage>
        <taxon>Bacteria</taxon>
        <taxon>Pseudomonadati</taxon>
        <taxon>Pseudomonadota</taxon>
        <taxon>Alphaproteobacteria</taxon>
        <taxon>Sphingomonadales</taxon>
        <taxon>Sphingomonadaceae</taxon>
        <taxon>Novosphingobium</taxon>
    </lineage>
</organism>
<dbReference type="EMBL" id="JACBZF010000002">
    <property type="protein sequence ID" value="NYH94848.1"/>
    <property type="molecule type" value="Genomic_DNA"/>
</dbReference>
<keyword evidence="7" id="KW-1185">Reference proteome</keyword>
<sequence length="231" mass="25229">MARAVEVFRSLAFYAAFYIGTAVYVGAALATLPFSRGGFIRVVDGWSHFHRWCVIHVLGIRVEIEGEVPDSGVLVAIKHESFFEAIDLPTALNHPVVFAKAELLRIPFWGRAGGAYGLIPVERNQGASALRAMIKKARALTAEGRPLAIFPEGTRVAHGERPELRSGFAGTYKLLGLPVVPVAVDSGPLYHRRWKKRGTITYRVGEPIPAGLPRPELEGRVIEAINSLNSP</sequence>
<dbReference type="EC" id="2.3.1.51" evidence="6"/>
<proteinExistence type="predicted"/>
<name>A0A7Z0BU64_9SPHN</name>
<keyword evidence="4" id="KW-1133">Transmembrane helix</keyword>
<dbReference type="Proteomes" id="UP000522081">
    <property type="component" value="Unassembled WGS sequence"/>
</dbReference>
<evidence type="ECO:0000256" key="3">
    <source>
        <dbReference type="ARBA" id="ARBA00023315"/>
    </source>
</evidence>
<evidence type="ECO:0000259" key="5">
    <source>
        <dbReference type="SMART" id="SM00563"/>
    </source>
</evidence>
<dbReference type="GO" id="GO:0003841">
    <property type="term" value="F:1-acylglycerol-3-phosphate O-acyltransferase activity"/>
    <property type="evidence" value="ECO:0007669"/>
    <property type="project" value="UniProtKB-EC"/>
</dbReference>
<dbReference type="SMART" id="SM00563">
    <property type="entry name" value="PlsC"/>
    <property type="match status" value="1"/>
</dbReference>
<dbReference type="Pfam" id="PF01553">
    <property type="entry name" value="Acyltransferase"/>
    <property type="match status" value="1"/>
</dbReference>
<dbReference type="RefSeq" id="WP_179406794.1">
    <property type="nucleotide sequence ID" value="NZ_BMGF01000006.1"/>
</dbReference>
<evidence type="ECO:0000256" key="2">
    <source>
        <dbReference type="ARBA" id="ARBA00022679"/>
    </source>
</evidence>
<gene>
    <name evidence="6" type="ORF">FHS75_001167</name>
</gene>
<comment type="caution">
    <text evidence="6">The sequence shown here is derived from an EMBL/GenBank/DDBJ whole genome shotgun (WGS) entry which is preliminary data.</text>
</comment>
<accession>A0A7Z0BU64</accession>